<keyword evidence="2" id="KW-1185">Reference proteome</keyword>
<comment type="caution">
    <text evidence="1">The sequence shown here is derived from an EMBL/GenBank/DDBJ whole genome shotgun (WGS) entry which is preliminary data.</text>
</comment>
<name>A0A5N5Q964_9AGAM</name>
<evidence type="ECO:0000313" key="1">
    <source>
        <dbReference type="EMBL" id="KAB5588159.1"/>
    </source>
</evidence>
<dbReference type="OrthoDB" id="3234013at2759"/>
<dbReference type="AlphaFoldDB" id="A0A5N5Q964"/>
<sequence length="361" mass="41016">MLFGLSDNVAHGLTVQKILDSLPNPPPRPEEPGNWFLLRGSHWLSCAHDNSYWMTMTDDNIRAIMSADKLHEIGPINEQQLGLAEAVQPCPLESRSLLQRQVAEFVDGFLSTTNHPLAHWECVTHGIRKGSNGVWSPYDLTGYRFIHKLRKLHSSSPRDHGNEYMFRLMGAILRSPGRYSRLISEYYPDVTTLPSADPIDRTFLDSNHLFNSDLYAEVNVKAVLHYMWEILKIPRHAARFNLEPYMQLSSSIESAVGVWIDLMDLLAKAASAISYRGSMTMPQAEASLHFLGQESIPFECSLVPFKNEDTGAVLWRMPPPDAESLITSVKIHKDWIPQESRAIFEGRLYVHQWALGDLEFM</sequence>
<dbReference type="Proteomes" id="UP000383932">
    <property type="component" value="Unassembled WGS sequence"/>
</dbReference>
<reference evidence="1 2" key="1">
    <citation type="journal article" date="2019" name="Fungal Biol. Biotechnol.">
        <title>Draft genome sequence of fastidious pathogen Ceratobasidium theobromae, which causes vascular-streak dieback in Theobroma cacao.</title>
        <authorList>
            <person name="Ali S.S."/>
            <person name="Asman A."/>
            <person name="Shao J."/>
            <person name="Firmansyah A.P."/>
            <person name="Susilo A.W."/>
            <person name="Rosmana A."/>
            <person name="McMahon P."/>
            <person name="Junaid M."/>
            <person name="Guest D."/>
            <person name="Kheng T.Y."/>
            <person name="Meinhardt L.W."/>
            <person name="Bailey B.A."/>
        </authorList>
    </citation>
    <scope>NUCLEOTIDE SEQUENCE [LARGE SCALE GENOMIC DNA]</scope>
    <source>
        <strain evidence="1 2">CT2</strain>
    </source>
</reference>
<protein>
    <submittedName>
        <fullName evidence="1">Uncharacterized protein</fullName>
    </submittedName>
</protein>
<gene>
    <name evidence="1" type="ORF">CTheo_8398</name>
</gene>
<organism evidence="1 2">
    <name type="scientific">Ceratobasidium theobromae</name>
    <dbReference type="NCBI Taxonomy" id="1582974"/>
    <lineage>
        <taxon>Eukaryota</taxon>
        <taxon>Fungi</taxon>
        <taxon>Dikarya</taxon>
        <taxon>Basidiomycota</taxon>
        <taxon>Agaricomycotina</taxon>
        <taxon>Agaricomycetes</taxon>
        <taxon>Cantharellales</taxon>
        <taxon>Ceratobasidiaceae</taxon>
        <taxon>Ceratobasidium</taxon>
    </lineage>
</organism>
<dbReference type="EMBL" id="SSOP01000546">
    <property type="protein sequence ID" value="KAB5588159.1"/>
    <property type="molecule type" value="Genomic_DNA"/>
</dbReference>
<proteinExistence type="predicted"/>
<accession>A0A5N5Q964</accession>
<evidence type="ECO:0000313" key="2">
    <source>
        <dbReference type="Proteomes" id="UP000383932"/>
    </source>
</evidence>